<keyword evidence="5 10" id="KW-0995">Kinetochore</keyword>
<dbReference type="PANTHER" id="PTHR10643">
    <property type="entry name" value="KINETOCHORE PROTEIN NDC80"/>
    <property type="match status" value="1"/>
</dbReference>
<dbReference type="InterPro" id="IPR038273">
    <property type="entry name" value="Ndc80_sf"/>
</dbReference>
<evidence type="ECO:0000256" key="9">
    <source>
        <dbReference type="ARBA" id="ARBA00023328"/>
    </source>
</evidence>
<keyword evidence="8 10" id="KW-0131">Cell cycle</keyword>
<feature type="compositionally biased region" description="Polar residues" evidence="12">
    <location>
        <begin position="40"/>
        <end position="56"/>
    </location>
</feature>
<keyword evidence="9 10" id="KW-0137">Centromere</keyword>
<evidence type="ECO:0000256" key="4">
    <source>
        <dbReference type="ARBA" id="ARBA00022776"/>
    </source>
</evidence>
<accession>A0A4Z0A6P1</accession>
<evidence type="ECO:0000256" key="11">
    <source>
        <dbReference type="SAM" id="Coils"/>
    </source>
</evidence>
<keyword evidence="4 10" id="KW-0498">Mitosis</keyword>
<dbReference type="OrthoDB" id="7459479at2759"/>
<evidence type="ECO:0000313" key="14">
    <source>
        <dbReference type="EMBL" id="TFY81964.1"/>
    </source>
</evidence>
<dbReference type="InterPro" id="IPR055260">
    <property type="entry name" value="Ndc80_CH"/>
</dbReference>
<dbReference type="GO" id="GO:0051315">
    <property type="term" value="P:attachment of mitotic spindle microtubules to kinetochore"/>
    <property type="evidence" value="ECO:0007669"/>
    <property type="project" value="UniProtKB-UniRule"/>
</dbReference>
<protein>
    <recommendedName>
        <fullName evidence="10">Kinetochore protein NDC80</fullName>
    </recommendedName>
</protein>
<feature type="coiled-coil region" evidence="11">
    <location>
        <begin position="307"/>
        <end position="386"/>
    </location>
</feature>
<evidence type="ECO:0000313" key="15">
    <source>
        <dbReference type="Proteomes" id="UP000298061"/>
    </source>
</evidence>
<dbReference type="Proteomes" id="UP000298061">
    <property type="component" value="Unassembled WGS sequence"/>
</dbReference>
<dbReference type="Pfam" id="PF03801">
    <property type="entry name" value="Ndc80_HEC"/>
    <property type="match status" value="1"/>
</dbReference>
<evidence type="ECO:0000256" key="12">
    <source>
        <dbReference type="SAM" id="MobiDB-lite"/>
    </source>
</evidence>
<comment type="subcellular location">
    <subcellularLocation>
        <location evidence="10">Chromosome</location>
        <location evidence="10">Centromere</location>
        <location evidence="10">Kinetochore</location>
    </subcellularLocation>
    <subcellularLocation>
        <location evidence="10">Nucleus</location>
    </subcellularLocation>
</comment>
<keyword evidence="6 11" id="KW-0175">Coiled coil</keyword>
<feature type="region of interest" description="Disordered" evidence="12">
    <location>
        <begin position="1"/>
        <end position="61"/>
    </location>
</feature>
<comment type="similarity">
    <text evidence="1 10">Belongs to the NDC80/HEC1 family.</text>
</comment>
<feature type="domain" description="Kinetochore protein Ndc80 CH" evidence="13">
    <location>
        <begin position="69"/>
        <end position="185"/>
    </location>
</feature>
<dbReference type="PANTHER" id="PTHR10643:SF2">
    <property type="entry name" value="KINETOCHORE PROTEIN NDC80 HOMOLOG"/>
    <property type="match status" value="1"/>
</dbReference>
<evidence type="ECO:0000256" key="5">
    <source>
        <dbReference type="ARBA" id="ARBA00022838"/>
    </source>
</evidence>
<dbReference type="GO" id="GO:0031262">
    <property type="term" value="C:Ndc80 complex"/>
    <property type="evidence" value="ECO:0007669"/>
    <property type="project" value="UniProtKB-UniRule"/>
</dbReference>
<evidence type="ECO:0000256" key="3">
    <source>
        <dbReference type="ARBA" id="ARBA00022618"/>
    </source>
</evidence>
<dbReference type="GO" id="GO:0005634">
    <property type="term" value="C:nucleus"/>
    <property type="evidence" value="ECO:0007669"/>
    <property type="project" value="UniProtKB-SubCell"/>
</dbReference>
<comment type="function">
    <text evidence="10">Acts as a component of the essential kinetochore-associated NDC80 complex, which is required for chromosome segregation and spindle checkpoint activity.</text>
</comment>
<gene>
    <name evidence="14" type="ORF">EWM64_g2047</name>
</gene>
<dbReference type="EMBL" id="SFCI01000156">
    <property type="protein sequence ID" value="TFY81964.1"/>
    <property type="molecule type" value="Genomic_DNA"/>
</dbReference>
<dbReference type="GO" id="GO:0051301">
    <property type="term" value="P:cell division"/>
    <property type="evidence" value="ECO:0007669"/>
    <property type="project" value="UniProtKB-UniRule"/>
</dbReference>
<keyword evidence="7 10" id="KW-0539">Nucleus</keyword>
<reference evidence="14 15" key="1">
    <citation type="submission" date="2019-02" db="EMBL/GenBank/DDBJ databases">
        <title>Genome sequencing of the rare red list fungi Hericium alpestre (H. flagellum).</title>
        <authorList>
            <person name="Buettner E."/>
            <person name="Kellner H."/>
        </authorList>
    </citation>
    <scope>NUCLEOTIDE SEQUENCE [LARGE SCALE GENOMIC DNA]</scope>
    <source>
        <strain evidence="14 15">DSM 108284</strain>
    </source>
</reference>
<dbReference type="InterPro" id="IPR005550">
    <property type="entry name" value="Kinetochore_Ndc80"/>
</dbReference>
<comment type="subunit">
    <text evidence="10">Component of the NDC80 complex.</text>
</comment>
<dbReference type="STRING" id="135208.A0A4Z0A6P1"/>
<organism evidence="14 15">
    <name type="scientific">Hericium alpestre</name>
    <dbReference type="NCBI Taxonomy" id="135208"/>
    <lineage>
        <taxon>Eukaryota</taxon>
        <taxon>Fungi</taxon>
        <taxon>Dikarya</taxon>
        <taxon>Basidiomycota</taxon>
        <taxon>Agaricomycotina</taxon>
        <taxon>Agaricomycetes</taxon>
        <taxon>Russulales</taxon>
        <taxon>Hericiaceae</taxon>
        <taxon>Hericium</taxon>
    </lineage>
</organism>
<dbReference type="AlphaFoldDB" id="A0A4Z0A6P1"/>
<feature type="compositionally biased region" description="Polar residues" evidence="12">
    <location>
        <begin position="10"/>
        <end position="33"/>
    </location>
</feature>
<dbReference type="Gene3D" id="1.10.418.30">
    <property type="entry name" value="Ncd80 complex, Ncd80 subunit"/>
    <property type="match status" value="1"/>
</dbReference>
<evidence type="ECO:0000256" key="7">
    <source>
        <dbReference type="ARBA" id="ARBA00023242"/>
    </source>
</evidence>
<keyword evidence="15" id="KW-1185">Reference proteome</keyword>
<name>A0A4Z0A6P1_9AGAM</name>
<evidence type="ECO:0000256" key="8">
    <source>
        <dbReference type="ARBA" id="ARBA00023306"/>
    </source>
</evidence>
<sequence length="607" mass="69185">MAGPALRGPFQNQNLAVPGTNPRQSMYRSQNVNPLLASASKPNNYGRTPLNSSTRRGSMWGGVVMPPPPVLQMTKDTRPLRDRGFQTKMRQDIYNWLQETGYDIAVQTLANITGKDFRGIFQHLVTLLDPMYPFDPKHRLEDEFIPALKTLRYPYVGQLDPKWLAAPASMHSWPSLLGVLHWLVMNGKGRLHYVESGHPTVQNSGDVPEEFHDPFHHQALAFDHYAESYEFFLNGEDDALPNLDHMLEERYARKDEKILTDLEREREMLHQARAELDKLESSSAPVQKLRTDNGYLKRDREKFQECVRRWEARKKNLIDTIAHEKAEMAMRANNLQELKAEQERLFDVVKEQNLSPEEVIRMNTEHEQLSRNLEDLKHKISESHRTVMSLEVTVTNRGAAAEEALDAYTNLLSSLGLFPPLPPPFHEVDLTLELNTAASNPQQLVSGADIRRVIKPTLSSIAESKRSERANVESERIKVDNELDQLVLEIENMEEEINEVDKKVSALNEQADDLREAAQQEALVSNAEATRLERDLAQARTAALANGVGVKSRLQALQIAYREQVEKVARLKDETVRAIVKNSSDIVMFKEEVSSQLKHLRDFAETN</sequence>
<keyword evidence="2 10" id="KW-0158">Chromosome</keyword>
<comment type="caution">
    <text evidence="14">The sequence shown here is derived from an EMBL/GenBank/DDBJ whole genome shotgun (WGS) entry which is preliminary data.</text>
</comment>
<evidence type="ECO:0000256" key="2">
    <source>
        <dbReference type="ARBA" id="ARBA00022454"/>
    </source>
</evidence>
<evidence type="ECO:0000256" key="10">
    <source>
        <dbReference type="RuleBase" id="RU368072"/>
    </source>
</evidence>
<evidence type="ECO:0000256" key="6">
    <source>
        <dbReference type="ARBA" id="ARBA00023054"/>
    </source>
</evidence>
<feature type="coiled-coil region" evidence="11">
    <location>
        <begin position="469"/>
        <end position="574"/>
    </location>
</feature>
<proteinExistence type="inferred from homology"/>
<keyword evidence="3 10" id="KW-0132">Cell division</keyword>
<evidence type="ECO:0000259" key="13">
    <source>
        <dbReference type="Pfam" id="PF03801"/>
    </source>
</evidence>
<evidence type="ECO:0000256" key="1">
    <source>
        <dbReference type="ARBA" id="ARBA00007050"/>
    </source>
</evidence>